<evidence type="ECO:0000256" key="4">
    <source>
        <dbReference type="ARBA" id="ARBA00009433"/>
    </source>
</evidence>
<protein>
    <recommendedName>
        <fullName evidence="5">succinate dehydrogenase</fullName>
        <ecNumber evidence="5">1.3.5.1</ecNumber>
    </recommendedName>
</protein>
<evidence type="ECO:0000256" key="5">
    <source>
        <dbReference type="ARBA" id="ARBA00012792"/>
    </source>
</evidence>
<comment type="cofactor">
    <cofactor evidence="1">
        <name>[3Fe-4S] cluster</name>
        <dbReference type="ChEBI" id="CHEBI:21137"/>
    </cofactor>
</comment>
<dbReference type="InterPro" id="IPR025192">
    <property type="entry name" value="Succ_DH/fum_Rdtase_N"/>
</dbReference>
<name>A0A3A4NF67_ABYX5</name>
<dbReference type="GO" id="GO:0008177">
    <property type="term" value="F:succinate dehydrogenase (quinone) activity"/>
    <property type="evidence" value="ECO:0007669"/>
    <property type="project" value="UniProtKB-EC"/>
</dbReference>
<dbReference type="CDD" id="cd00207">
    <property type="entry name" value="fer2"/>
    <property type="match status" value="1"/>
</dbReference>
<dbReference type="SUPFAM" id="SSF54292">
    <property type="entry name" value="2Fe-2S ferredoxin-like"/>
    <property type="match status" value="1"/>
</dbReference>
<dbReference type="InterPro" id="IPR001041">
    <property type="entry name" value="2Fe-2S_ferredoxin-type"/>
</dbReference>
<evidence type="ECO:0000256" key="13">
    <source>
        <dbReference type="ARBA" id="ARBA00034078"/>
    </source>
</evidence>
<dbReference type="PANTHER" id="PTHR11921:SF29">
    <property type="entry name" value="SUCCINATE DEHYDROGENASE [UBIQUINONE] IRON-SULFUR SUBUNIT, MITOCHONDRIAL"/>
    <property type="match status" value="1"/>
</dbReference>
<dbReference type="GO" id="GO:0051539">
    <property type="term" value="F:4 iron, 4 sulfur cluster binding"/>
    <property type="evidence" value="ECO:0007669"/>
    <property type="project" value="UniProtKB-KW"/>
</dbReference>
<evidence type="ECO:0000313" key="16">
    <source>
        <dbReference type="Proteomes" id="UP000265882"/>
    </source>
</evidence>
<keyword evidence="6" id="KW-0004">4Fe-4S</keyword>
<dbReference type="SUPFAM" id="SSF46548">
    <property type="entry name" value="alpha-helical ferredoxin"/>
    <property type="match status" value="1"/>
</dbReference>
<comment type="cofactor">
    <cofactor evidence="2">
        <name>[4Fe-4S] cluster</name>
        <dbReference type="ChEBI" id="CHEBI:49883"/>
    </cofactor>
</comment>
<dbReference type="GO" id="GO:0046872">
    <property type="term" value="F:metal ion binding"/>
    <property type="evidence" value="ECO:0007669"/>
    <property type="project" value="UniProtKB-KW"/>
</dbReference>
<reference evidence="15 16" key="1">
    <citation type="journal article" date="2017" name="ISME J.">
        <title>Energy and carbon metabolisms in a deep terrestrial subsurface fluid microbial community.</title>
        <authorList>
            <person name="Momper L."/>
            <person name="Jungbluth S.P."/>
            <person name="Lee M.D."/>
            <person name="Amend J.P."/>
        </authorList>
    </citation>
    <scope>NUCLEOTIDE SEQUENCE [LARGE SCALE GENOMIC DNA]</scope>
    <source>
        <strain evidence="15">SURF_5</strain>
    </source>
</reference>
<evidence type="ECO:0000256" key="7">
    <source>
        <dbReference type="ARBA" id="ARBA00022532"/>
    </source>
</evidence>
<comment type="pathway">
    <text evidence="3">Carbohydrate metabolism; tricarboxylic acid cycle; fumarate from succinate (bacterial route): step 1/1.</text>
</comment>
<keyword evidence="7" id="KW-0816">Tricarboxylic acid cycle</keyword>
<sequence length="218" mass="24310">MQTANVHIERYDPESGACRTETYSVELKENDTVLQALLRIYEERDSTLAFRHGCRGSRCGQCVLQVDGMPRLACATRARDGMTLSPLKNLPSLRDLIFDRSAVDRRISSQRLYVMPPIQAALGELSVPEAYGRLIGCLECYGCMASCPRFDWRDESFGGPYVFVRLALLHLDPRDQEDRRAQARALGVDECAGCSACRCVKGIAIRRDAIGMLLGQES</sequence>
<gene>
    <name evidence="15" type="ORF">C4520_14865</name>
</gene>
<evidence type="ECO:0000256" key="6">
    <source>
        <dbReference type="ARBA" id="ARBA00022485"/>
    </source>
</evidence>
<dbReference type="Gene3D" id="3.10.20.30">
    <property type="match status" value="1"/>
</dbReference>
<keyword evidence="12" id="KW-0003">3Fe-4S</keyword>
<accession>A0A3A4NF67</accession>
<evidence type="ECO:0000259" key="14">
    <source>
        <dbReference type="PROSITE" id="PS51085"/>
    </source>
</evidence>
<dbReference type="InterPro" id="IPR017900">
    <property type="entry name" value="4Fe4S_Fe_S_CS"/>
</dbReference>
<keyword evidence="8" id="KW-0479">Metal-binding</keyword>
<keyword evidence="11" id="KW-0411">Iron-sulfur</keyword>
<dbReference type="GO" id="GO:0006099">
    <property type="term" value="P:tricarboxylic acid cycle"/>
    <property type="evidence" value="ECO:0007669"/>
    <property type="project" value="UniProtKB-KW"/>
</dbReference>
<dbReference type="InterPro" id="IPR004489">
    <property type="entry name" value="Succ_DH/fum_Rdtase_Fe-S"/>
</dbReference>
<dbReference type="Pfam" id="PF13534">
    <property type="entry name" value="Fer4_17"/>
    <property type="match status" value="1"/>
</dbReference>
<feature type="domain" description="2Fe-2S ferredoxin-type" evidence="14">
    <location>
        <begin position="4"/>
        <end position="90"/>
    </location>
</feature>
<dbReference type="NCBIfam" id="TIGR00384">
    <property type="entry name" value="dhsB"/>
    <property type="match status" value="1"/>
</dbReference>
<dbReference type="Pfam" id="PF13085">
    <property type="entry name" value="Fer2_3"/>
    <property type="match status" value="1"/>
</dbReference>
<dbReference type="EC" id="1.3.5.1" evidence="5"/>
<evidence type="ECO:0000256" key="1">
    <source>
        <dbReference type="ARBA" id="ARBA00001927"/>
    </source>
</evidence>
<proteinExistence type="inferred from homology"/>
<evidence type="ECO:0000256" key="11">
    <source>
        <dbReference type="ARBA" id="ARBA00023014"/>
    </source>
</evidence>
<dbReference type="EMBL" id="QZKU01000105">
    <property type="protein sequence ID" value="RJP18129.1"/>
    <property type="molecule type" value="Genomic_DNA"/>
</dbReference>
<comment type="similarity">
    <text evidence="4">Belongs to the succinate dehydrogenase/fumarate reductase iron-sulfur protein family.</text>
</comment>
<comment type="caution">
    <text evidence="15">The sequence shown here is derived from an EMBL/GenBank/DDBJ whole genome shotgun (WGS) entry which is preliminary data.</text>
</comment>
<dbReference type="Proteomes" id="UP000265882">
    <property type="component" value="Unassembled WGS sequence"/>
</dbReference>
<dbReference type="InterPro" id="IPR050573">
    <property type="entry name" value="SDH/FRD_Iron-Sulfur"/>
</dbReference>
<dbReference type="GO" id="GO:0009055">
    <property type="term" value="F:electron transfer activity"/>
    <property type="evidence" value="ECO:0007669"/>
    <property type="project" value="InterPro"/>
</dbReference>
<dbReference type="InterPro" id="IPR009051">
    <property type="entry name" value="Helical_ferredxn"/>
</dbReference>
<dbReference type="PROSITE" id="PS51085">
    <property type="entry name" value="2FE2S_FER_2"/>
    <property type="match status" value="1"/>
</dbReference>
<dbReference type="Gene3D" id="1.10.1060.10">
    <property type="entry name" value="Alpha-helical ferredoxin"/>
    <property type="match status" value="1"/>
</dbReference>
<dbReference type="InterPro" id="IPR012675">
    <property type="entry name" value="Beta-grasp_dom_sf"/>
</dbReference>
<dbReference type="PROSITE" id="PS00198">
    <property type="entry name" value="4FE4S_FER_1"/>
    <property type="match status" value="1"/>
</dbReference>
<dbReference type="GO" id="GO:0022904">
    <property type="term" value="P:respiratory electron transport chain"/>
    <property type="evidence" value="ECO:0007669"/>
    <property type="project" value="TreeGrafter"/>
</dbReference>
<evidence type="ECO:0000256" key="12">
    <source>
        <dbReference type="ARBA" id="ARBA00023291"/>
    </source>
</evidence>
<dbReference type="PANTHER" id="PTHR11921">
    <property type="entry name" value="SUCCINATE DEHYDROGENASE IRON-SULFUR PROTEIN"/>
    <property type="match status" value="1"/>
</dbReference>
<keyword evidence="10" id="KW-0408">Iron</keyword>
<organism evidence="15 16">
    <name type="scientific">Abyssobacteria bacterium (strain SURF_5)</name>
    <dbReference type="NCBI Taxonomy" id="2093360"/>
    <lineage>
        <taxon>Bacteria</taxon>
        <taxon>Pseudomonadati</taxon>
        <taxon>Candidatus Hydrogenedentota</taxon>
        <taxon>Candidatus Abyssobacteria</taxon>
    </lineage>
</organism>
<keyword evidence="9" id="KW-0560">Oxidoreductase</keyword>
<evidence type="ECO:0000256" key="10">
    <source>
        <dbReference type="ARBA" id="ARBA00023004"/>
    </source>
</evidence>
<evidence type="ECO:0000313" key="15">
    <source>
        <dbReference type="EMBL" id="RJP18129.1"/>
    </source>
</evidence>
<dbReference type="InterPro" id="IPR036010">
    <property type="entry name" value="2Fe-2S_ferredoxin-like_sf"/>
</dbReference>
<evidence type="ECO:0000256" key="9">
    <source>
        <dbReference type="ARBA" id="ARBA00023002"/>
    </source>
</evidence>
<evidence type="ECO:0000256" key="3">
    <source>
        <dbReference type="ARBA" id="ARBA00004894"/>
    </source>
</evidence>
<comment type="cofactor">
    <cofactor evidence="13">
        <name>[2Fe-2S] cluster</name>
        <dbReference type="ChEBI" id="CHEBI:190135"/>
    </cofactor>
</comment>
<dbReference type="AlphaFoldDB" id="A0A3A4NF67"/>
<evidence type="ECO:0000256" key="2">
    <source>
        <dbReference type="ARBA" id="ARBA00001966"/>
    </source>
</evidence>
<evidence type="ECO:0000256" key="8">
    <source>
        <dbReference type="ARBA" id="ARBA00022723"/>
    </source>
</evidence>
<dbReference type="GO" id="GO:0051538">
    <property type="term" value="F:3 iron, 4 sulfur cluster binding"/>
    <property type="evidence" value="ECO:0007669"/>
    <property type="project" value="UniProtKB-KW"/>
</dbReference>